<name>A0A6J5LQL6_9CAUD</name>
<dbReference type="SUPFAM" id="SSF118010">
    <property type="entry name" value="TM1457-like"/>
    <property type="match status" value="1"/>
</dbReference>
<protein>
    <submittedName>
        <fullName evidence="1">Cysteine protease Prp</fullName>
    </submittedName>
</protein>
<accession>A0A6J5LQL6</accession>
<dbReference type="GO" id="GO:0008233">
    <property type="term" value="F:peptidase activity"/>
    <property type="evidence" value="ECO:0007669"/>
    <property type="project" value="UniProtKB-KW"/>
</dbReference>
<dbReference type="EMBL" id="LR796326">
    <property type="protein sequence ID" value="CAB4136894.1"/>
    <property type="molecule type" value="Genomic_DNA"/>
</dbReference>
<sequence>MISVEVVEGDGTWQLKITGHADESVCAAITAMEQSTAIWLEQLAELVPAALTFTYRQEATP</sequence>
<keyword evidence="1" id="KW-0645">Protease</keyword>
<gene>
    <name evidence="1" type="ORF">UFOVP314_33</name>
</gene>
<keyword evidence="1" id="KW-0378">Hydrolase</keyword>
<dbReference type="GO" id="GO:0006508">
    <property type="term" value="P:proteolysis"/>
    <property type="evidence" value="ECO:0007669"/>
    <property type="project" value="UniProtKB-KW"/>
</dbReference>
<proteinExistence type="predicted"/>
<reference evidence="1" key="1">
    <citation type="submission" date="2020-04" db="EMBL/GenBank/DDBJ databases">
        <authorList>
            <person name="Chiriac C."/>
            <person name="Salcher M."/>
            <person name="Ghai R."/>
            <person name="Kavagutti S V."/>
        </authorList>
    </citation>
    <scope>NUCLEOTIDE SEQUENCE</scope>
</reference>
<dbReference type="InterPro" id="IPR036764">
    <property type="entry name" value="Peptidase_Prp_sf"/>
</dbReference>
<evidence type="ECO:0000313" key="1">
    <source>
        <dbReference type="EMBL" id="CAB4136894.1"/>
    </source>
</evidence>
<organism evidence="1">
    <name type="scientific">uncultured Caudovirales phage</name>
    <dbReference type="NCBI Taxonomy" id="2100421"/>
    <lineage>
        <taxon>Viruses</taxon>
        <taxon>Duplodnaviria</taxon>
        <taxon>Heunggongvirae</taxon>
        <taxon>Uroviricota</taxon>
        <taxon>Caudoviricetes</taxon>
        <taxon>Peduoviridae</taxon>
        <taxon>Maltschvirus</taxon>
        <taxon>Maltschvirus maltsch</taxon>
    </lineage>
</organism>